<evidence type="ECO:0000256" key="3">
    <source>
        <dbReference type="ARBA" id="ARBA00022737"/>
    </source>
</evidence>
<accession>A0A9P0DFT1</accession>
<feature type="chain" id="PRO_5040317087" evidence="6">
    <location>
        <begin position="17"/>
        <end position="674"/>
    </location>
</feature>
<keyword evidence="2 6" id="KW-0732">Signal</keyword>
<evidence type="ECO:0000256" key="4">
    <source>
        <dbReference type="SAM" id="MobiDB-lite"/>
    </source>
</evidence>
<dbReference type="EMBL" id="OU896720">
    <property type="protein sequence ID" value="CAH1153528.1"/>
    <property type="molecule type" value="Genomic_DNA"/>
</dbReference>
<dbReference type="Gene3D" id="3.80.10.10">
    <property type="entry name" value="Ribonuclease Inhibitor"/>
    <property type="match status" value="3"/>
</dbReference>
<dbReference type="PANTHER" id="PTHR24369:SF210">
    <property type="entry name" value="CHAOPTIN-RELATED"/>
    <property type="match status" value="1"/>
</dbReference>
<dbReference type="Proteomes" id="UP001153737">
    <property type="component" value="Chromosome 14"/>
</dbReference>
<dbReference type="InterPro" id="IPR001611">
    <property type="entry name" value="Leu-rich_rpt"/>
</dbReference>
<keyword evidence="1" id="KW-0433">Leucine-rich repeat</keyword>
<keyword evidence="3" id="KW-0677">Repeat</keyword>
<dbReference type="InterPro" id="IPR003591">
    <property type="entry name" value="Leu-rich_rpt_typical-subtyp"/>
</dbReference>
<dbReference type="PROSITE" id="PS51450">
    <property type="entry name" value="LRR"/>
    <property type="match status" value="5"/>
</dbReference>
<gene>
    <name evidence="7" type="ORF">PHAECO_LOCUS3995</name>
</gene>
<evidence type="ECO:0000256" key="5">
    <source>
        <dbReference type="SAM" id="Phobius"/>
    </source>
</evidence>
<dbReference type="AlphaFoldDB" id="A0A9P0DFT1"/>
<keyword evidence="5" id="KW-0472">Membrane</keyword>
<evidence type="ECO:0000256" key="2">
    <source>
        <dbReference type="ARBA" id="ARBA00022729"/>
    </source>
</evidence>
<dbReference type="PRINTS" id="PR00019">
    <property type="entry name" value="LEURICHRPT"/>
</dbReference>
<dbReference type="InterPro" id="IPR050541">
    <property type="entry name" value="LRR_TM_domain-containing"/>
</dbReference>
<feature type="signal peptide" evidence="6">
    <location>
        <begin position="1"/>
        <end position="16"/>
    </location>
</feature>
<feature type="compositionally biased region" description="Basic and acidic residues" evidence="4">
    <location>
        <begin position="545"/>
        <end position="586"/>
    </location>
</feature>
<dbReference type="SMART" id="SM00364">
    <property type="entry name" value="LRR_BAC"/>
    <property type="match status" value="4"/>
</dbReference>
<dbReference type="SUPFAM" id="SSF52058">
    <property type="entry name" value="L domain-like"/>
    <property type="match status" value="2"/>
</dbReference>
<evidence type="ECO:0000256" key="1">
    <source>
        <dbReference type="ARBA" id="ARBA00022614"/>
    </source>
</evidence>
<keyword evidence="8" id="KW-1185">Reference proteome</keyword>
<feature type="region of interest" description="Disordered" evidence="4">
    <location>
        <begin position="545"/>
        <end position="674"/>
    </location>
</feature>
<sequence>MISWWCILGIIPVLETLYTDGVIRCPNICWCKNSITNCQNNNLTELPAGIDINVTNLDLSINNFGNISHDIRTFTSLRCLNLSTNKIATLGHSDFEGLDNLEKLDLSSNLFHDWKDVHSQAFTKLGKLVYLDLSNNPLRNLPNLFNQFSIQSLEILRVNNCSMALIPKALFKNLENVLELHAAYNPVSILNGTFGSDTLKYMDLSYCLLTHISDDVFVNLKALETLIMRNNIHLRKLEIHSDNLLFLDLSDSSLESVPTGNLKALKSLNLRGNFLRNVPDNIFCNYSSLTYLNLSYNVLETIDENAFKNLDMLSVLDLSINKLATISEKTLLPTIVLSRLDISQNYINSLDGFRSMSLKTLDASKCEIYSVQKFSISSLPKLEHLYLRKNFISSLPDGWDGNHLRSLDLKGCRIRSINNKTFTQMNYLLWLDLSSNRISQIHPSFFPETLITLKLEDNQWVCDCPKLKDMFEWLIFSEEVVDGLICDSPQKVEGENWYSACQKEWNPSKKGQLWWYSMGLIISMTLLLVIVLTLRKLNDIKEKRWREQEERTRNEEREAREARQRMQRLQREFREEASRNAPDPRESQGPPSYTDALLLPKPDPSISGSMHSLASRGSLHGSNPEIHKKNKVRRKRRRRKSESSETKRMSRASIDVDDTDTEQEINPRPLESDF</sequence>
<keyword evidence="5" id="KW-1133">Transmembrane helix</keyword>
<dbReference type="GO" id="GO:0005886">
    <property type="term" value="C:plasma membrane"/>
    <property type="evidence" value="ECO:0007669"/>
    <property type="project" value="TreeGrafter"/>
</dbReference>
<proteinExistence type="predicted"/>
<feature type="transmembrane region" description="Helical" evidence="5">
    <location>
        <begin position="513"/>
        <end position="534"/>
    </location>
</feature>
<feature type="compositionally biased region" description="Basic residues" evidence="4">
    <location>
        <begin position="628"/>
        <end position="640"/>
    </location>
</feature>
<dbReference type="PANTHER" id="PTHR24369">
    <property type="entry name" value="ANTIGEN BSP, PUTATIVE-RELATED"/>
    <property type="match status" value="1"/>
</dbReference>
<dbReference type="SMART" id="SM00369">
    <property type="entry name" value="LRR_TYP"/>
    <property type="match status" value="11"/>
</dbReference>
<protein>
    <submittedName>
        <fullName evidence="7">Uncharacterized protein</fullName>
    </submittedName>
</protein>
<evidence type="ECO:0000313" key="7">
    <source>
        <dbReference type="EMBL" id="CAH1153528.1"/>
    </source>
</evidence>
<reference evidence="7" key="1">
    <citation type="submission" date="2022-01" db="EMBL/GenBank/DDBJ databases">
        <authorList>
            <person name="King R."/>
        </authorList>
    </citation>
    <scope>NUCLEOTIDE SEQUENCE</scope>
</reference>
<reference evidence="7" key="2">
    <citation type="submission" date="2022-10" db="EMBL/GenBank/DDBJ databases">
        <authorList>
            <consortium name="ENA_rothamsted_submissions"/>
            <consortium name="culmorum"/>
            <person name="King R."/>
        </authorList>
    </citation>
    <scope>NUCLEOTIDE SEQUENCE</scope>
</reference>
<name>A0A9P0DFT1_PHACE</name>
<dbReference type="Pfam" id="PF13306">
    <property type="entry name" value="LRR_5"/>
    <property type="match status" value="1"/>
</dbReference>
<dbReference type="Pfam" id="PF13855">
    <property type="entry name" value="LRR_8"/>
    <property type="match status" value="3"/>
</dbReference>
<dbReference type="SMART" id="SM00365">
    <property type="entry name" value="LRR_SD22"/>
    <property type="match status" value="4"/>
</dbReference>
<dbReference type="OrthoDB" id="1574204at2759"/>
<keyword evidence="5" id="KW-0812">Transmembrane</keyword>
<dbReference type="InterPro" id="IPR032675">
    <property type="entry name" value="LRR_dom_sf"/>
</dbReference>
<evidence type="ECO:0000313" key="8">
    <source>
        <dbReference type="Proteomes" id="UP001153737"/>
    </source>
</evidence>
<dbReference type="InterPro" id="IPR026906">
    <property type="entry name" value="LRR_5"/>
</dbReference>
<organism evidence="7 8">
    <name type="scientific">Phaedon cochleariae</name>
    <name type="common">Mustard beetle</name>
    <dbReference type="NCBI Taxonomy" id="80249"/>
    <lineage>
        <taxon>Eukaryota</taxon>
        <taxon>Metazoa</taxon>
        <taxon>Ecdysozoa</taxon>
        <taxon>Arthropoda</taxon>
        <taxon>Hexapoda</taxon>
        <taxon>Insecta</taxon>
        <taxon>Pterygota</taxon>
        <taxon>Neoptera</taxon>
        <taxon>Endopterygota</taxon>
        <taxon>Coleoptera</taxon>
        <taxon>Polyphaga</taxon>
        <taxon>Cucujiformia</taxon>
        <taxon>Chrysomeloidea</taxon>
        <taxon>Chrysomelidae</taxon>
        <taxon>Chrysomelinae</taxon>
        <taxon>Chrysomelini</taxon>
        <taxon>Phaedon</taxon>
    </lineage>
</organism>
<evidence type="ECO:0000256" key="6">
    <source>
        <dbReference type="SAM" id="SignalP"/>
    </source>
</evidence>